<feature type="domain" description="Poly(A) polymerase RNA-binding" evidence="16">
    <location>
        <begin position="355"/>
        <end position="406"/>
    </location>
</feature>
<dbReference type="GO" id="GO:0006397">
    <property type="term" value="P:mRNA processing"/>
    <property type="evidence" value="ECO:0007669"/>
    <property type="project" value="UniProtKB-KW"/>
</dbReference>
<dbReference type="SUPFAM" id="SSF55003">
    <property type="entry name" value="PAP/Archaeal CCA-adding enzyme, C-terminal domain"/>
    <property type="match status" value="1"/>
</dbReference>
<evidence type="ECO:0000259" key="16">
    <source>
        <dbReference type="Pfam" id="PF04926"/>
    </source>
</evidence>
<evidence type="ECO:0000256" key="3">
    <source>
        <dbReference type="ARBA" id="ARBA00004123"/>
    </source>
</evidence>
<dbReference type="SUPFAM" id="SSF81631">
    <property type="entry name" value="PAP/OAS1 substrate-binding domain"/>
    <property type="match status" value="1"/>
</dbReference>
<proteinExistence type="inferred from homology"/>
<dbReference type="InterPro" id="IPR043519">
    <property type="entry name" value="NT_sf"/>
</dbReference>
<dbReference type="GO" id="GO:0005634">
    <property type="term" value="C:nucleus"/>
    <property type="evidence" value="ECO:0007669"/>
    <property type="project" value="UniProtKB-SubCell"/>
</dbReference>
<dbReference type="Gene3D" id="3.30.460.10">
    <property type="entry name" value="Beta Polymerase, domain 2"/>
    <property type="match status" value="1"/>
</dbReference>
<dbReference type="GO" id="GO:1990817">
    <property type="term" value="F:poly(A) RNA polymerase activity"/>
    <property type="evidence" value="ECO:0007669"/>
    <property type="project" value="UniProtKB-EC"/>
</dbReference>
<keyword evidence="7" id="KW-0808">Transferase</keyword>
<evidence type="ECO:0000256" key="8">
    <source>
        <dbReference type="ARBA" id="ARBA00022695"/>
    </source>
</evidence>
<sequence length="730" mass="81375">MAMPKSNQMWEPISTAQPSELDVSRTQELQKLMENAGLYESREEALKRQEVLGRLDQIVKSWVKKVTEAKGYNEEMVEEVNAVIITFGSYRLGVNGPGADIDTLCVGPRHATREEDFFGELHRMLSELPEVQELHPVPDAHVPVMKFKFNGVSIDLLYANLGLWVIPDDLDLSVPCFLQDLDEKSVLSVNGSRVTDKILRMVPNVQSFQTTLRCIRYWAKQRGIYSNVAGFLGGINWAILVARICQLYPTALPSLLVSRFFKVYSQWRWPNPVLLCPIEGGSLVLQSWDPRRNFRDRNDLMPIITPAYPCINSSYNVSSSTLCIMQQEFQRGNNICEAMDASVTGWNSLFENFLFFEAYKNYLQIDITARKEIDLMNWQGWVESRLRLLTSKIERDTRGMLQCHPHPGECLDKSKKFHRCYFMGLQRKPGVCAQEGEPFDISFTVEEFKNTVGMYTCKKPGMWIGVCHIKRNNIPLFVFPGGVRPARPKRVARENGAAAEADEAGNGKKRKIDESITGHKLRKYDSMAGTRNSPLAVEAKVEDCSITARCPIVDCSQSCLGVEGPFRFNPPVGASSSVGCSSSSTAVEILVSDLVPAPSVCQQGSSKEHDRFQDDAQSTGEVQQNFGEGTRVENDGVQQGVATSKDCSNIFRNDGGVEELEPTAPSSNAVSAAYLAPKPVIKFNFTSLVLRLFGNMSLDSEGNFGTNGYLVLSGLKIQEKTEVKAGEEVS</sequence>
<comment type="similarity">
    <text evidence="4">Belongs to the poly(A) polymerase family.</text>
</comment>
<dbReference type="FunFam" id="3.30.460.10:FF:000002">
    <property type="entry name" value="Poly(A) polymerase alpha, putative"/>
    <property type="match status" value="1"/>
</dbReference>
<dbReference type="AlphaFoldDB" id="A0A7N2MXZ7"/>
<dbReference type="EC" id="2.7.7.19" evidence="5"/>
<dbReference type="PANTHER" id="PTHR10682:SF10">
    <property type="entry name" value="POLYNUCLEOTIDE ADENYLYLTRANSFERASE"/>
    <property type="match status" value="1"/>
</dbReference>
<keyword evidence="10" id="KW-0547">Nucleotide-binding</keyword>
<dbReference type="GO" id="GO:0046872">
    <property type="term" value="F:metal ion binding"/>
    <property type="evidence" value="ECO:0007669"/>
    <property type="project" value="UniProtKB-KW"/>
</dbReference>
<keyword evidence="12" id="KW-0460">Magnesium</keyword>
<dbReference type="PANTHER" id="PTHR10682">
    <property type="entry name" value="POLY A POLYMERASE"/>
    <property type="match status" value="1"/>
</dbReference>
<comment type="cofactor">
    <cofactor evidence="2">
        <name>Mg(2+)</name>
        <dbReference type="ChEBI" id="CHEBI:18420"/>
    </cofactor>
</comment>
<evidence type="ECO:0000256" key="7">
    <source>
        <dbReference type="ARBA" id="ARBA00022679"/>
    </source>
</evidence>
<dbReference type="InterPro" id="IPR011068">
    <property type="entry name" value="NuclTrfase_I-like_C"/>
</dbReference>
<evidence type="ECO:0000256" key="1">
    <source>
        <dbReference type="ARBA" id="ARBA00001936"/>
    </source>
</evidence>
<evidence type="ECO:0000256" key="12">
    <source>
        <dbReference type="ARBA" id="ARBA00022842"/>
    </source>
</evidence>
<dbReference type="Gramene" id="QL11p025867:mrna">
    <property type="protein sequence ID" value="QL11p025867:mrna"/>
    <property type="gene ID" value="QL11p025867"/>
</dbReference>
<evidence type="ECO:0000256" key="9">
    <source>
        <dbReference type="ARBA" id="ARBA00022723"/>
    </source>
</evidence>
<dbReference type="GO" id="GO:0003723">
    <property type="term" value="F:RNA binding"/>
    <property type="evidence" value="ECO:0007669"/>
    <property type="project" value="InterPro"/>
</dbReference>
<dbReference type="Gene3D" id="1.10.1410.10">
    <property type="match status" value="1"/>
</dbReference>
<dbReference type="Pfam" id="PF20750">
    <property type="entry name" value="PAP_NTPase"/>
    <property type="match status" value="1"/>
</dbReference>
<dbReference type="FunFam" id="1.10.1410.10:FF:000001">
    <property type="entry name" value="Putative poly(A) polymerase gamma"/>
    <property type="match status" value="1"/>
</dbReference>
<dbReference type="EMBL" id="LRBV02000011">
    <property type="status" value="NOT_ANNOTATED_CDS"/>
    <property type="molecule type" value="Genomic_DNA"/>
</dbReference>
<organism evidence="19 20">
    <name type="scientific">Quercus lobata</name>
    <name type="common">Valley oak</name>
    <dbReference type="NCBI Taxonomy" id="97700"/>
    <lineage>
        <taxon>Eukaryota</taxon>
        <taxon>Viridiplantae</taxon>
        <taxon>Streptophyta</taxon>
        <taxon>Embryophyta</taxon>
        <taxon>Tracheophyta</taxon>
        <taxon>Spermatophyta</taxon>
        <taxon>Magnoliopsida</taxon>
        <taxon>eudicotyledons</taxon>
        <taxon>Gunneridae</taxon>
        <taxon>Pentapetalae</taxon>
        <taxon>rosids</taxon>
        <taxon>fabids</taxon>
        <taxon>Fagales</taxon>
        <taxon>Fagaceae</taxon>
        <taxon>Quercus</taxon>
    </lineage>
</organism>
<keyword evidence="6" id="KW-0507">mRNA processing</keyword>
<evidence type="ECO:0000256" key="5">
    <source>
        <dbReference type="ARBA" id="ARBA00012388"/>
    </source>
</evidence>
<feature type="domain" description="Poly(A) polymerase nucleotidyltransferase" evidence="18">
    <location>
        <begin position="11"/>
        <end position="202"/>
    </location>
</feature>
<accession>A0A7N2MXZ7</accession>
<comment type="cofactor">
    <cofactor evidence="1">
        <name>Mn(2+)</name>
        <dbReference type="ChEBI" id="CHEBI:29035"/>
    </cofactor>
</comment>
<evidence type="ECO:0000259" key="18">
    <source>
        <dbReference type="Pfam" id="PF20750"/>
    </source>
</evidence>
<evidence type="ECO:0000256" key="11">
    <source>
        <dbReference type="ARBA" id="ARBA00022840"/>
    </source>
</evidence>
<dbReference type="Gene3D" id="3.30.70.590">
    <property type="entry name" value="Poly(A) polymerase predicted RNA binding domain"/>
    <property type="match status" value="1"/>
</dbReference>
<dbReference type="InterPro" id="IPR007012">
    <property type="entry name" value="PolA_pol_cen_dom"/>
</dbReference>
<keyword evidence="11" id="KW-0067">ATP-binding</keyword>
<keyword evidence="8" id="KW-0548">Nucleotidyltransferase</keyword>
<keyword evidence="13" id="KW-0539">Nucleus</keyword>
<feature type="region of interest" description="Disordered" evidence="15">
    <location>
        <begin position="1"/>
        <end position="21"/>
    </location>
</feature>
<dbReference type="GO" id="GO:0031123">
    <property type="term" value="P:RNA 3'-end processing"/>
    <property type="evidence" value="ECO:0007669"/>
    <property type="project" value="InterPro"/>
</dbReference>
<evidence type="ECO:0000313" key="19">
    <source>
        <dbReference type="EnsemblPlants" id="QL11p025867:mrna"/>
    </source>
</evidence>
<reference evidence="19" key="2">
    <citation type="submission" date="2021-01" db="UniProtKB">
        <authorList>
            <consortium name="EnsemblPlants"/>
        </authorList>
    </citation>
    <scope>IDENTIFICATION</scope>
</reference>
<evidence type="ECO:0000256" key="6">
    <source>
        <dbReference type="ARBA" id="ARBA00022664"/>
    </source>
</evidence>
<dbReference type="InParanoid" id="A0A7N2MXZ7"/>
<reference evidence="19 20" key="1">
    <citation type="journal article" date="2016" name="G3 (Bethesda)">
        <title>First Draft Assembly and Annotation of the Genome of a California Endemic Oak Quercus lobata Nee (Fagaceae).</title>
        <authorList>
            <person name="Sork V.L."/>
            <person name="Fitz-Gibbon S.T."/>
            <person name="Puiu D."/>
            <person name="Crepeau M."/>
            <person name="Gugger P.F."/>
            <person name="Sherman R."/>
            <person name="Stevens K."/>
            <person name="Langley C.H."/>
            <person name="Pellegrini M."/>
            <person name="Salzberg S.L."/>
        </authorList>
    </citation>
    <scope>NUCLEOTIDE SEQUENCE [LARGE SCALE GENOMIC DNA]</scope>
    <source>
        <strain evidence="19 20">cv. SW786</strain>
    </source>
</reference>
<dbReference type="EnsemblPlants" id="QL11p025867:mrna">
    <property type="protein sequence ID" value="QL11p025867:mrna"/>
    <property type="gene ID" value="QL11p025867"/>
</dbReference>
<dbReference type="GO" id="GO:0005524">
    <property type="term" value="F:ATP binding"/>
    <property type="evidence" value="ECO:0007669"/>
    <property type="project" value="UniProtKB-KW"/>
</dbReference>
<dbReference type="Proteomes" id="UP000594261">
    <property type="component" value="Chromosome 11"/>
</dbReference>
<dbReference type="CDD" id="cd05402">
    <property type="entry name" value="NT_PAP_TUTase"/>
    <property type="match status" value="1"/>
</dbReference>
<dbReference type="InterPro" id="IPR048840">
    <property type="entry name" value="PolA_pol_NTPase"/>
</dbReference>
<feature type="region of interest" description="Disordered" evidence="15">
    <location>
        <begin position="490"/>
        <end position="511"/>
    </location>
</feature>
<name>A0A7N2MXZ7_QUELO</name>
<evidence type="ECO:0000259" key="17">
    <source>
        <dbReference type="Pfam" id="PF04928"/>
    </source>
</evidence>
<evidence type="ECO:0000256" key="13">
    <source>
        <dbReference type="ARBA" id="ARBA00023242"/>
    </source>
</evidence>
<evidence type="ECO:0000256" key="14">
    <source>
        <dbReference type="ARBA" id="ARBA00048830"/>
    </source>
</evidence>
<dbReference type="Pfam" id="PF04926">
    <property type="entry name" value="PAP_RNA-bind"/>
    <property type="match status" value="1"/>
</dbReference>
<evidence type="ECO:0000256" key="2">
    <source>
        <dbReference type="ARBA" id="ARBA00001946"/>
    </source>
</evidence>
<evidence type="ECO:0000256" key="4">
    <source>
        <dbReference type="ARBA" id="ARBA00010912"/>
    </source>
</evidence>
<keyword evidence="9" id="KW-0479">Metal-binding</keyword>
<evidence type="ECO:0000256" key="10">
    <source>
        <dbReference type="ARBA" id="ARBA00022741"/>
    </source>
</evidence>
<dbReference type="FunFam" id="3.30.70.590:FF:000002">
    <property type="entry name" value="Nuclear poly(A) polymerase 4"/>
    <property type="match status" value="1"/>
</dbReference>
<comment type="subcellular location">
    <subcellularLocation>
        <location evidence="3">Nucleus</location>
    </subcellularLocation>
</comment>
<dbReference type="Pfam" id="PF04928">
    <property type="entry name" value="PAP_central"/>
    <property type="match status" value="1"/>
</dbReference>
<keyword evidence="20" id="KW-1185">Reference proteome</keyword>
<feature type="domain" description="Poly(A) polymerase central" evidence="17">
    <location>
        <begin position="207"/>
        <end position="351"/>
    </location>
</feature>
<protein>
    <recommendedName>
        <fullName evidence="5">polynucleotide adenylyltransferase</fullName>
        <ecNumber evidence="5">2.7.7.19</ecNumber>
    </recommendedName>
</protein>
<dbReference type="SUPFAM" id="SSF81301">
    <property type="entry name" value="Nucleotidyltransferase"/>
    <property type="match status" value="1"/>
</dbReference>
<dbReference type="InterPro" id="IPR007010">
    <property type="entry name" value="PolA_pol_RNA-bd_dom"/>
</dbReference>
<evidence type="ECO:0000313" key="20">
    <source>
        <dbReference type="Proteomes" id="UP000594261"/>
    </source>
</evidence>
<comment type="catalytic activity">
    <reaction evidence="14">
        <text>RNA(n) + ATP = RNA(n)-3'-adenine ribonucleotide + diphosphate</text>
        <dbReference type="Rhea" id="RHEA:11332"/>
        <dbReference type="Rhea" id="RHEA-COMP:14527"/>
        <dbReference type="Rhea" id="RHEA-COMP:17347"/>
        <dbReference type="ChEBI" id="CHEBI:30616"/>
        <dbReference type="ChEBI" id="CHEBI:33019"/>
        <dbReference type="ChEBI" id="CHEBI:140395"/>
        <dbReference type="ChEBI" id="CHEBI:173115"/>
        <dbReference type="EC" id="2.7.7.19"/>
    </reaction>
</comment>
<evidence type="ECO:0000256" key="15">
    <source>
        <dbReference type="SAM" id="MobiDB-lite"/>
    </source>
</evidence>